<dbReference type="AlphaFoldDB" id="A0A0D3L019"/>
<sequence>MLAVVLPEMSAAAAAQRELLCAAAAAGLLLFGVAISVLLCMRCCAQVEEGAYAFGCCCVKVEGHFDGKALGCCCVSFLPPRVRGYDSRNARPYDKFFPQGEGGGGELGEEEGGKLDGVGLLGRGVGGGGLGGGSARGLPPGNGLAVDLASRAFDSVAAWVKGSVDAIRGSARPAAGVDEEVVAPTRTTHPPSLEYVETVRRKVNGDGVSPWLARANGVPQKTLV</sequence>
<dbReference type="GeneID" id="17286624"/>
<dbReference type="EnsemblProtists" id="EOD41354">
    <property type="protein sequence ID" value="EOD41354"/>
    <property type="gene ID" value="EMIHUDRAFT_433331"/>
</dbReference>
<keyword evidence="2" id="KW-1185">Reference proteome</keyword>
<dbReference type="Proteomes" id="UP000013827">
    <property type="component" value="Unassembled WGS sequence"/>
</dbReference>
<dbReference type="RefSeq" id="XP_005793783.1">
    <property type="nucleotide sequence ID" value="XM_005793726.1"/>
</dbReference>
<accession>A0A0D3L019</accession>
<proteinExistence type="predicted"/>
<reference evidence="1" key="2">
    <citation type="submission" date="2024-10" db="UniProtKB">
        <authorList>
            <consortium name="EnsemblProtists"/>
        </authorList>
    </citation>
    <scope>IDENTIFICATION</scope>
</reference>
<name>A0A0D3L019_EMIH1</name>
<protein>
    <recommendedName>
        <fullName evidence="3">LysM domain-containing protein</fullName>
    </recommendedName>
</protein>
<dbReference type="HOGENOM" id="CLU_1236975_0_0_1"/>
<reference evidence="2" key="1">
    <citation type="journal article" date="2013" name="Nature">
        <title>Pan genome of the phytoplankton Emiliania underpins its global distribution.</title>
        <authorList>
            <person name="Read B.A."/>
            <person name="Kegel J."/>
            <person name="Klute M.J."/>
            <person name="Kuo A."/>
            <person name="Lefebvre S.C."/>
            <person name="Maumus F."/>
            <person name="Mayer C."/>
            <person name="Miller J."/>
            <person name="Monier A."/>
            <person name="Salamov A."/>
            <person name="Young J."/>
            <person name="Aguilar M."/>
            <person name="Claverie J.M."/>
            <person name="Frickenhaus S."/>
            <person name="Gonzalez K."/>
            <person name="Herman E.K."/>
            <person name="Lin Y.C."/>
            <person name="Napier J."/>
            <person name="Ogata H."/>
            <person name="Sarno A.F."/>
            <person name="Shmutz J."/>
            <person name="Schroeder D."/>
            <person name="de Vargas C."/>
            <person name="Verret F."/>
            <person name="von Dassow P."/>
            <person name="Valentin K."/>
            <person name="Van de Peer Y."/>
            <person name="Wheeler G."/>
            <person name="Dacks J.B."/>
            <person name="Delwiche C.F."/>
            <person name="Dyhrman S.T."/>
            <person name="Glockner G."/>
            <person name="John U."/>
            <person name="Richards T."/>
            <person name="Worden A.Z."/>
            <person name="Zhang X."/>
            <person name="Grigoriev I.V."/>
            <person name="Allen A.E."/>
            <person name="Bidle K."/>
            <person name="Borodovsky M."/>
            <person name="Bowler C."/>
            <person name="Brownlee C."/>
            <person name="Cock J.M."/>
            <person name="Elias M."/>
            <person name="Gladyshev V.N."/>
            <person name="Groth M."/>
            <person name="Guda C."/>
            <person name="Hadaegh A."/>
            <person name="Iglesias-Rodriguez M.D."/>
            <person name="Jenkins J."/>
            <person name="Jones B.M."/>
            <person name="Lawson T."/>
            <person name="Leese F."/>
            <person name="Lindquist E."/>
            <person name="Lobanov A."/>
            <person name="Lomsadze A."/>
            <person name="Malik S.B."/>
            <person name="Marsh M.E."/>
            <person name="Mackinder L."/>
            <person name="Mock T."/>
            <person name="Mueller-Roeber B."/>
            <person name="Pagarete A."/>
            <person name="Parker M."/>
            <person name="Probert I."/>
            <person name="Quesneville H."/>
            <person name="Raines C."/>
            <person name="Rensing S.A."/>
            <person name="Riano-Pachon D.M."/>
            <person name="Richier S."/>
            <person name="Rokitta S."/>
            <person name="Shiraiwa Y."/>
            <person name="Soanes D.M."/>
            <person name="van der Giezen M."/>
            <person name="Wahlund T.M."/>
            <person name="Williams B."/>
            <person name="Wilson W."/>
            <person name="Wolfe G."/>
            <person name="Wurch L.L."/>
        </authorList>
    </citation>
    <scope>NUCLEOTIDE SEQUENCE</scope>
</reference>
<evidence type="ECO:0008006" key="3">
    <source>
        <dbReference type="Google" id="ProtNLM"/>
    </source>
</evidence>
<organism evidence="1 2">
    <name type="scientific">Emiliania huxleyi (strain CCMP1516)</name>
    <dbReference type="NCBI Taxonomy" id="280463"/>
    <lineage>
        <taxon>Eukaryota</taxon>
        <taxon>Haptista</taxon>
        <taxon>Haptophyta</taxon>
        <taxon>Prymnesiophyceae</taxon>
        <taxon>Isochrysidales</taxon>
        <taxon>Noelaerhabdaceae</taxon>
        <taxon>Emiliania</taxon>
    </lineage>
</organism>
<evidence type="ECO:0000313" key="1">
    <source>
        <dbReference type="EnsemblProtists" id="EOD41354"/>
    </source>
</evidence>
<dbReference type="PaxDb" id="2903-EOD41354"/>
<dbReference type="KEGG" id="ehx:EMIHUDRAFT_433331"/>
<evidence type="ECO:0000313" key="2">
    <source>
        <dbReference type="Proteomes" id="UP000013827"/>
    </source>
</evidence>